<keyword evidence="15" id="KW-1185">Reference proteome</keyword>
<dbReference type="RefSeq" id="WP_143340776.1">
    <property type="nucleotide sequence ID" value="NZ_FXBB01000003.1"/>
</dbReference>
<evidence type="ECO:0000256" key="5">
    <source>
        <dbReference type="ARBA" id="ARBA00022741"/>
    </source>
</evidence>
<evidence type="ECO:0000256" key="6">
    <source>
        <dbReference type="ARBA" id="ARBA00022840"/>
    </source>
</evidence>
<evidence type="ECO:0000256" key="10">
    <source>
        <dbReference type="PROSITE-ProRule" id="PRU00110"/>
    </source>
</evidence>
<dbReference type="InterPro" id="IPR001789">
    <property type="entry name" value="Sig_transdc_resp-reg_receiver"/>
</dbReference>
<accession>A0A1X7IJP4</accession>
<dbReference type="SUPFAM" id="SSF52172">
    <property type="entry name" value="CheY-like"/>
    <property type="match status" value="2"/>
</dbReference>
<dbReference type="AlphaFoldDB" id="A0A1X7IJP4"/>
<gene>
    <name evidence="14" type="ORF">SAMN06275492_10313</name>
</gene>
<organism evidence="14 15">
    <name type="scientific">Dethiosulfovibrio salsuginis</name>
    <dbReference type="NCBI Taxonomy" id="561720"/>
    <lineage>
        <taxon>Bacteria</taxon>
        <taxon>Thermotogati</taxon>
        <taxon>Synergistota</taxon>
        <taxon>Synergistia</taxon>
        <taxon>Synergistales</taxon>
        <taxon>Dethiosulfovibrionaceae</taxon>
        <taxon>Dethiosulfovibrio</taxon>
    </lineage>
</organism>
<proteinExistence type="predicted"/>
<feature type="domain" description="HPt" evidence="13">
    <location>
        <begin position="315"/>
        <end position="407"/>
    </location>
</feature>
<dbReference type="InterPro" id="IPR008207">
    <property type="entry name" value="Sig_transdc_His_kin_Hpt_dom"/>
</dbReference>
<dbReference type="SMART" id="SM00448">
    <property type="entry name" value="REC"/>
    <property type="match status" value="2"/>
</dbReference>
<dbReference type="Proteomes" id="UP000193355">
    <property type="component" value="Unassembled WGS sequence"/>
</dbReference>
<dbReference type="PANTHER" id="PTHR45339:SF1">
    <property type="entry name" value="HYBRID SIGNAL TRANSDUCTION HISTIDINE KINASE J"/>
    <property type="match status" value="1"/>
</dbReference>
<keyword evidence="3 11" id="KW-0597">Phosphoprotein</keyword>
<name>A0A1X7IJP4_9BACT</name>
<dbReference type="GO" id="GO:0000160">
    <property type="term" value="P:phosphorelay signal transduction system"/>
    <property type="evidence" value="ECO:0007669"/>
    <property type="project" value="UniProtKB-KW"/>
</dbReference>
<dbReference type="OrthoDB" id="1103at2"/>
<evidence type="ECO:0000256" key="7">
    <source>
        <dbReference type="ARBA" id="ARBA00022989"/>
    </source>
</evidence>
<dbReference type="InterPro" id="IPR036641">
    <property type="entry name" value="HPT_dom_sf"/>
</dbReference>
<evidence type="ECO:0000256" key="2">
    <source>
        <dbReference type="ARBA" id="ARBA00022475"/>
    </source>
</evidence>
<dbReference type="GO" id="GO:0005524">
    <property type="term" value="F:ATP binding"/>
    <property type="evidence" value="ECO:0007669"/>
    <property type="project" value="UniProtKB-KW"/>
</dbReference>
<dbReference type="Pfam" id="PF00072">
    <property type="entry name" value="Response_reg"/>
    <property type="match status" value="2"/>
</dbReference>
<keyword evidence="4" id="KW-0812">Transmembrane</keyword>
<keyword evidence="2" id="KW-1003">Cell membrane</keyword>
<evidence type="ECO:0000256" key="9">
    <source>
        <dbReference type="ARBA" id="ARBA00023136"/>
    </source>
</evidence>
<feature type="modified residue" description="4-aspartylphosphate" evidence="11">
    <location>
        <position position="72"/>
    </location>
</feature>
<keyword evidence="9" id="KW-0472">Membrane</keyword>
<evidence type="ECO:0000313" key="15">
    <source>
        <dbReference type="Proteomes" id="UP000193355"/>
    </source>
</evidence>
<dbReference type="GO" id="GO:0016301">
    <property type="term" value="F:kinase activity"/>
    <property type="evidence" value="ECO:0007669"/>
    <property type="project" value="UniProtKB-KW"/>
</dbReference>
<keyword evidence="5" id="KW-0547">Nucleotide-binding</keyword>
<reference evidence="15" key="1">
    <citation type="submission" date="2017-04" db="EMBL/GenBank/DDBJ databases">
        <authorList>
            <person name="Varghese N."/>
            <person name="Submissions S."/>
        </authorList>
    </citation>
    <scope>NUCLEOTIDE SEQUENCE [LARGE SCALE GENOMIC DNA]</scope>
    <source>
        <strain evidence="15">USBA 82</strain>
    </source>
</reference>
<dbReference type="PROSITE" id="PS50110">
    <property type="entry name" value="RESPONSE_REGULATORY"/>
    <property type="match status" value="2"/>
</dbReference>
<dbReference type="Gene3D" id="3.40.50.2300">
    <property type="match status" value="2"/>
</dbReference>
<dbReference type="InterPro" id="IPR011006">
    <property type="entry name" value="CheY-like_superfamily"/>
</dbReference>
<evidence type="ECO:0000256" key="3">
    <source>
        <dbReference type="ARBA" id="ARBA00022553"/>
    </source>
</evidence>
<feature type="modified residue" description="4-aspartylphosphate" evidence="11">
    <location>
        <position position="210"/>
    </location>
</feature>
<dbReference type="CDD" id="cd17546">
    <property type="entry name" value="REC_hyHK_CKI1_RcsC-like"/>
    <property type="match status" value="2"/>
</dbReference>
<dbReference type="SUPFAM" id="SSF47226">
    <property type="entry name" value="Histidine-containing phosphotransfer domain, HPT domain"/>
    <property type="match status" value="1"/>
</dbReference>
<keyword evidence="14" id="KW-0418">Kinase</keyword>
<keyword evidence="8" id="KW-0902">Two-component regulatory system</keyword>
<evidence type="ECO:0000256" key="4">
    <source>
        <dbReference type="ARBA" id="ARBA00022692"/>
    </source>
</evidence>
<evidence type="ECO:0000256" key="11">
    <source>
        <dbReference type="PROSITE-ProRule" id="PRU00169"/>
    </source>
</evidence>
<feature type="modified residue" description="Phosphohistidine" evidence="10">
    <location>
        <position position="354"/>
    </location>
</feature>
<keyword evidence="7" id="KW-1133">Transmembrane helix</keyword>
<evidence type="ECO:0000256" key="1">
    <source>
        <dbReference type="ARBA" id="ARBA00004651"/>
    </source>
</evidence>
<dbReference type="Pfam" id="PF01627">
    <property type="entry name" value="Hpt"/>
    <property type="match status" value="1"/>
</dbReference>
<dbReference type="STRING" id="561720.SAMN06275492_10313"/>
<protein>
    <submittedName>
        <fullName evidence="14">Two-component system, unclassified family, sensor histidine kinase and response regulator</fullName>
    </submittedName>
</protein>
<dbReference type="Gene3D" id="1.20.120.160">
    <property type="entry name" value="HPT domain"/>
    <property type="match status" value="1"/>
</dbReference>
<feature type="domain" description="Response regulatory" evidence="12">
    <location>
        <begin position="161"/>
        <end position="277"/>
    </location>
</feature>
<evidence type="ECO:0000256" key="8">
    <source>
        <dbReference type="ARBA" id="ARBA00023012"/>
    </source>
</evidence>
<sequence length="493" mass="55174">MIGSYHIGFLATAQQIDGVRSIFEPQGVLLDVEFMDTNMGFEVETVSNGRDAIARLKSEEEEGRPFGLAIVDWKMPDMDGLETAQRILQNGLNHPPSMLMVTAHRKTEILEEALKAGFSSVLTKPVQPSSLLDAIVALSEDKRPSGKRTENPVSLHLKGAKVLLAEDNDINRDVALHFLADAQAIVTEARDGKEAVDLATKSDFDLILMDIQMPRMDGLEATRTIRSRETHRRTPIIAMTAHAMKGDRERCIEAGMDDHIPKPVDPDVLIATAYRWIFDKSQGEPVLRVRKKEFEESAQFPGIDLAAGLKRSGGDRNRYRSLLDKFIVEFFPLGESTMESLNAGNVQESSRLIHSMKGASATLGLLDVQRLSEDLENSIASGNLELDHIWRELQEREREVHKLLSCLGDSECSEATEVKGITTEEALDILSAIRGYLDVRQPRPILDHLESYRWPERVSGDINRLKDMVSRYRFKDAYSPLDSAIEKLGGERE</sequence>
<comment type="subcellular location">
    <subcellularLocation>
        <location evidence="1">Cell membrane</location>
        <topology evidence="1">Multi-pass membrane protein</topology>
    </subcellularLocation>
</comment>
<evidence type="ECO:0000313" key="14">
    <source>
        <dbReference type="EMBL" id="SMG15060.1"/>
    </source>
</evidence>
<dbReference type="PANTHER" id="PTHR45339">
    <property type="entry name" value="HYBRID SIGNAL TRANSDUCTION HISTIDINE KINASE J"/>
    <property type="match status" value="1"/>
</dbReference>
<keyword evidence="14" id="KW-0808">Transferase</keyword>
<dbReference type="EMBL" id="FXBB01000003">
    <property type="protein sequence ID" value="SMG15060.1"/>
    <property type="molecule type" value="Genomic_DNA"/>
</dbReference>
<evidence type="ECO:0000259" key="13">
    <source>
        <dbReference type="PROSITE" id="PS50894"/>
    </source>
</evidence>
<evidence type="ECO:0000259" key="12">
    <source>
        <dbReference type="PROSITE" id="PS50110"/>
    </source>
</evidence>
<dbReference type="PROSITE" id="PS50894">
    <property type="entry name" value="HPT"/>
    <property type="match status" value="1"/>
</dbReference>
<keyword evidence="6" id="KW-0067">ATP-binding</keyword>
<feature type="domain" description="Response regulatory" evidence="12">
    <location>
        <begin position="18"/>
        <end position="139"/>
    </location>
</feature>
<dbReference type="GO" id="GO:0005886">
    <property type="term" value="C:plasma membrane"/>
    <property type="evidence" value="ECO:0007669"/>
    <property type="project" value="UniProtKB-SubCell"/>
</dbReference>